<dbReference type="Pfam" id="PF15511">
    <property type="entry name" value="CENP-T_C"/>
    <property type="match status" value="1"/>
</dbReference>
<dbReference type="Proteomes" id="UP001342314">
    <property type="component" value="Unassembled WGS sequence"/>
</dbReference>
<reference evidence="7 8" key="1">
    <citation type="submission" date="2021-12" db="EMBL/GenBank/DDBJ databases">
        <title>High titer production of polyol ester of fatty acids by Rhodotorula paludigena BS15 towards product separation-free biomass refinery.</title>
        <authorList>
            <person name="Mano J."/>
            <person name="Ono H."/>
            <person name="Tanaka T."/>
            <person name="Naito K."/>
            <person name="Sushida H."/>
            <person name="Ike M."/>
            <person name="Tokuyasu K."/>
            <person name="Kitaoka M."/>
        </authorList>
    </citation>
    <scope>NUCLEOTIDE SEQUENCE [LARGE SCALE GENOMIC DNA]</scope>
    <source>
        <strain evidence="7 8">BS15</strain>
    </source>
</reference>
<feature type="region of interest" description="Disordered" evidence="5">
    <location>
        <begin position="1"/>
        <end position="21"/>
    </location>
</feature>
<dbReference type="GO" id="GO:0046982">
    <property type="term" value="F:protein heterodimerization activity"/>
    <property type="evidence" value="ECO:0007669"/>
    <property type="project" value="InterPro"/>
</dbReference>
<feature type="region of interest" description="Disordered" evidence="5">
    <location>
        <begin position="54"/>
        <end position="89"/>
    </location>
</feature>
<evidence type="ECO:0000256" key="2">
    <source>
        <dbReference type="ARBA" id="ARBA00004286"/>
    </source>
</evidence>
<comment type="caution">
    <text evidence="7">The sequence shown here is derived from an EMBL/GenBank/DDBJ whole genome shotgun (WGS) entry which is preliminary data.</text>
</comment>
<feature type="compositionally biased region" description="Acidic residues" evidence="5">
    <location>
        <begin position="386"/>
        <end position="402"/>
    </location>
</feature>
<evidence type="ECO:0000256" key="1">
    <source>
        <dbReference type="ARBA" id="ARBA00004123"/>
    </source>
</evidence>
<feature type="region of interest" description="Disordered" evidence="5">
    <location>
        <begin position="471"/>
        <end position="491"/>
    </location>
</feature>
<organism evidence="7 8">
    <name type="scientific">Rhodotorula paludigena</name>
    <dbReference type="NCBI Taxonomy" id="86838"/>
    <lineage>
        <taxon>Eukaryota</taxon>
        <taxon>Fungi</taxon>
        <taxon>Dikarya</taxon>
        <taxon>Basidiomycota</taxon>
        <taxon>Pucciniomycotina</taxon>
        <taxon>Microbotryomycetes</taxon>
        <taxon>Sporidiobolales</taxon>
        <taxon>Sporidiobolaceae</taxon>
        <taxon>Rhodotorula</taxon>
    </lineage>
</organism>
<evidence type="ECO:0000256" key="4">
    <source>
        <dbReference type="ARBA" id="ARBA00023242"/>
    </source>
</evidence>
<feature type="region of interest" description="Disordered" evidence="5">
    <location>
        <begin position="595"/>
        <end position="617"/>
    </location>
</feature>
<proteinExistence type="predicted"/>
<evidence type="ECO:0000313" key="8">
    <source>
        <dbReference type="Proteomes" id="UP001342314"/>
    </source>
</evidence>
<keyword evidence="3" id="KW-0158">Chromosome</keyword>
<feature type="region of interest" description="Disordered" evidence="5">
    <location>
        <begin position="300"/>
        <end position="322"/>
    </location>
</feature>
<feature type="region of interest" description="Disordered" evidence="5">
    <location>
        <begin position="114"/>
        <end position="231"/>
    </location>
</feature>
<dbReference type="Gene3D" id="1.10.20.10">
    <property type="entry name" value="Histone, subunit A"/>
    <property type="match status" value="1"/>
</dbReference>
<evidence type="ECO:0000313" key="7">
    <source>
        <dbReference type="EMBL" id="GJN89800.1"/>
    </source>
</evidence>
<sequence>MDSLGLGLPGGRTPGSGRKISHSEYVRAIAAADTPLRESRLANLAPATTDDTVLTKSTAKTMDAESGEATALQTPAKRRRSMRDRTPKQVQAVLSERKRRMSASAVRKEYTPGGLLRVLSRMPDLPPPTPDDVGETSSASSLRRDSYIPRRSSLAPVAEDASSPFGRSLGPGDATQVADASFSSHDTSMSSATEVADSLLPSRRLSRSFSEGRASIPRLSPAASEHSRSRRSSVLSVVSVASVERGRRAAPLAEDLSRFLVRRGPGRDADKLDDAGGEVDAKDPSRHDFGAVRRFSMGSEMGRETSFAPSEVDSPAAASTSGTRLSIASGFADFSAARLSLPLSLADEGNLARDAEEVQEQGDAMSYPHFGPDEHEFELPDFGGGFEDEQDGEIGADQEEEAERIPWAAKGKGRAIEEEAGENAYSDVADDGAYDWVGQHFAAGPGSTLPEGLPTPPPLALVAENRKKRLAPTGSRAGNKKQRFTRNGDPVVDLPRSKQKALFQQFLGPNVKLDEAAVEALMDASQDFFATLTQSASHAASRAGRSSVINESDVVNAMHAQRLLSTKVPLSSLARQLGVDRELQSIVDGITLHPGKRRAASKRKQRVAQDENAADSE</sequence>
<feature type="region of interest" description="Disordered" evidence="5">
    <location>
        <begin position="266"/>
        <end position="286"/>
    </location>
</feature>
<evidence type="ECO:0000259" key="6">
    <source>
        <dbReference type="Pfam" id="PF15511"/>
    </source>
</evidence>
<dbReference type="AlphaFoldDB" id="A0AAV5GIW5"/>
<feature type="compositionally biased region" description="Polar residues" evidence="5">
    <location>
        <begin position="181"/>
        <end position="193"/>
    </location>
</feature>
<evidence type="ECO:0000256" key="3">
    <source>
        <dbReference type="ARBA" id="ARBA00022454"/>
    </source>
</evidence>
<dbReference type="GO" id="GO:0005694">
    <property type="term" value="C:chromosome"/>
    <property type="evidence" value="ECO:0007669"/>
    <property type="project" value="UniProtKB-SubCell"/>
</dbReference>
<accession>A0AAV5GIW5</accession>
<evidence type="ECO:0000256" key="5">
    <source>
        <dbReference type="SAM" id="MobiDB-lite"/>
    </source>
</evidence>
<name>A0AAV5GIW5_9BASI</name>
<keyword evidence="4" id="KW-0539">Nucleus</keyword>
<dbReference type="InterPro" id="IPR035425">
    <property type="entry name" value="CENP-T/H4_C"/>
</dbReference>
<dbReference type="SUPFAM" id="SSF47113">
    <property type="entry name" value="Histone-fold"/>
    <property type="match status" value="1"/>
</dbReference>
<protein>
    <recommendedName>
        <fullName evidence="6">CENP-T/Histone H4 histone fold domain-containing protein</fullName>
    </recommendedName>
</protein>
<dbReference type="InterPro" id="IPR009072">
    <property type="entry name" value="Histone-fold"/>
</dbReference>
<feature type="compositionally biased region" description="Basic residues" evidence="5">
    <location>
        <begin position="595"/>
        <end position="606"/>
    </location>
</feature>
<feature type="region of interest" description="Disordered" evidence="5">
    <location>
        <begin position="378"/>
        <end position="415"/>
    </location>
</feature>
<keyword evidence="8" id="KW-1185">Reference proteome</keyword>
<comment type="subcellular location">
    <subcellularLocation>
        <location evidence="2">Chromosome</location>
    </subcellularLocation>
    <subcellularLocation>
        <location evidence="1">Nucleus</location>
    </subcellularLocation>
</comment>
<dbReference type="EMBL" id="BQKY01000005">
    <property type="protein sequence ID" value="GJN89800.1"/>
    <property type="molecule type" value="Genomic_DNA"/>
</dbReference>
<gene>
    <name evidence="7" type="ORF">Rhopal_002789-T1</name>
</gene>
<dbReference type="GO" id="GO:0005634">
    <property type="term" value="C:nucleus"/>
    <property type="evidence" value="ECO:0007669"/>
    <property type="project" value="UniProtKB-SubCell"/>
</dbReference>
<feature type="compositionally biased region" description="Low complexity" evidence="5">
    <location>
        <begin position="198"/>
        <end position="209"/>
    </location>
</feature>
<feature type="domain" description="CENP-T/Histone H4 histone fold" evidence="6">
    <location>
        <begin position="495"/>
        <end position="577"/>
    </location>
</feature>